<reference evidence="1 2" key="1">
    <citation type="journal article" date="2019" name="Commun. Biol.">
        <title>The bagworm genome reveals a unique fibroin gene that provides high tensile strength.</title>
        <authorList>
            <person name="Kono N."/>
            <person name="Nakamura H."/>
            <person name="Ohtoshi R."/>
            <person name="Tomita M."/>
            <person name="Numata K."/>
            <person name="Arakawa K."/>
        </authorList>
    </citation>
    <scope>NUCLEOTIDE SEQUENCE [LARGE SCALE GENOMIC DNA]</scope>
</reference>
<dbReference type="Proteomes" id="UP000299102">
    <property type="component" value="Unassembled WGS sequence"/>
</dbReference>
<gene>
    <name evidence="1" type="ORF">EVAR_39949_1</name>
</gene>
<comment type="caution">
    <text evidence="1">The sequence shown here is derived from an EMBL/GenBank/DDBJ whole genome shotgun (WGS) entry which is preliminary data.</text>
</comment>
<sequence>MLAMTFPAEGVTFNFSRLTPLPMCFSNDSFLLSENRRSPPPMDTPNVSALSFFLTAFEFFDVATKIALIQRALASDAASTFSAPNP</sequence>
<protein>
    <submittedName>
        <fullName evidence="1">Uncharacterized protein</fullName>
    </submittedName>
</protein>
<evidence type="ECO:0000313" key="1">
    <source>
        <dbReference type="EMBL" id="GBP57310.1"/>
    </source>
</evidence>
<proteinExistence type="predicted"/>
<name>A0A4C1X2H0_EUMVA</name>
<dbReference type="EMBL" id="BGZK01000713">
    <property type="protein sequence ID" value="GBP57310.1"/>
    <property type="molecule type" value="Genomic_DNA"/>
</dbReference>
<accession>A0A4C1X2H0</accession>
<keyword evidence="2" id="KW-1185">Reference proteome</keyword>
<evidence type="ECO:0000313" key="2">
    <source>
        <dbReference type="Proteomes" id="UP000299102"/>
    </source>
</evidence>
<dbReference type="AlphaFoldDB" id="A0A4C1X2H0"/>
<organism evidence="1 2">
    <name type="scientific">Eumeta variegata</name>
    <name type="common">Bagworm moth</name>
    <name type="synonym">Eumeta japonica</name>
    <dbReference type="NCBI Taxonomy" id="151549"/>
    <lineage>
        <taxon>Eukaryota</taxon>
        <taxon>Metazoa</taxon>
        <taxon>Ecdysozoa</taxon>
        <taxon>Arthropoda</taxon>
        <taxon>Hexapoda</taxon>
        <taxon>Insecta</taxon>
        <taxon>Pterygota</taxon>
        <taxon>Neoptera</taxon>
        <taxon>Endopterygota</taxon>
        <taxon>Lepidoptera</taxon>
        <taxon>Glossata</taxon>
        <taxon>Ditrysia</taxon>
        <taxon>Tineoidea</taxon>
        <taxon>Psychidae</taxon>
        <taxon>Oiketicinae</taxon>
        <taxon>Eumeta</taxon>
    </lineage>
</organism>